<accession>A0ABT3PHD3</accession>
<dbReference type="Pfam" id="PF14486">
    <property type="entry name" value="DUF4432"/>
    <property type="match status" value="1"/>
</dbReference>
<organism evidence="1 2">
    <name type="scientific">Fodinibius salsisoli</name>
    <dbReference type="NCBI Taxonomy" id="2820877"/>
    <lineage>
        <taxon>Bacteria</taxon>
        <taxon>Pseudomonadati</taxon>
        <taxon>Balneolota</taxon>
        <taxon>Balneolia</taxon>
        <taxon>Balneolales</taxon>
        <taxon>Balneolaceae</taxon>
        <taxon>Fodinibius</taxon>
    </lineage>
</organism>
<evidence type="ECO:0000313" key="1">
    <source>
        <dbReference type="EMBL" id="MCW9705326.1"/>
    </source>
</evidence>
<dbReference type="InterPro" id="IPR014718">
    <property type="entry name" value="GH-type_carb-bd"/>
</dbReference>
<dbReference type="Proteomes" id="UP001207918">
    <property type="component" value="Unassembled WGS sequence"/>
</dbReference>
<gene>
    <name evidence="1" type="ORF">J6I44_00605</name>
</gene>
<comment type="caution">
    <text evidence="1">The sequence shown here is derived from an EMBL/GenBank/DDBJ whole genome shotgun (WGS) entry which is preliminary data.</text>
</comment>
<evidence type="ECO:0000313" key="2">
    <source>
        <dbReference type="Proteomes" id="UP001207918"/>
    </source>
</evidence>
<dbReference type="Gene3D" id="2.70.98.10">
    <property type="match status" value="1"/>
</dbReference>
<reference evidence="1 2" key="1">
    <citation type="submission" date="2021-03" db="EMBL/GenBank/DDBJ databases">
        <title>Aliifodinibius sp. nov., a new bacterium isolated from saline soil.</title>
        <authorList>
            <person name="Galisteo C."/>
            <person name="De La Haba R."/>
            <person name="Sanchez-Porro C."/>
            <person name="Ventosa A."/>
        </authorList>
    </citation>
    <scope>NUCLEOTIDE SEQUENCE [LARGE SCALE GENOMIC DNA]</scope>
    <source>
        <strain evidence="1 2">1BSP15-2V2</strain>
    </source>
</reference>
<protein>
    <submittedName>
        <fullName evidence="1">Aldose 1-epimerase family protein</fullName>
    </submittedName>
</protein>
<sequence length="347" mass="38205">MSDPQKPRFASTGWRQKVSNHQQVGGIETAILDNGQGKGTRVAWINTGSGLRFKVVLDRAMDIAGAFYGAHSLAWISHSGVTPPNPAAVEGATWLDSFGGGLLTTCGLTHVGGPEEDEHGVRGLHDTISHTPATIESILQPDLKAEQPEMSITGRMVQSTVFGPHLELKRTISARLGESSIYIHDEVTNLGNEPAPHMILYHCNFGWPLVDEGAKLLWEGDWEAPNEQSRQIFNQFNDFKKCSPPLDTHSGSAEAVAFIDAKTDEEGICRCGIQNTNLGLRLSMEFEKEQLPWLTNWQHWGKKEYVTALEPCTHPPIGQSKAREEGTLIELNVGETRTYDITLTVED</sequence>
<name>A0ABT3PHD3_9BACT</name>
<dbReference type="CDD" id="cd09023">
    <property type="entry name" value="Aldose_epim_Ec_c4013"/>
    <property type="match status" value="1"/>
</dbReference>
<dbReference type="RefSeq" id="WP_265763988.1">
    <property type="nucleotide sequence ID" value="NZ_JAGGJA010000001.1"/>
</dbReference>
<dbReference type="EMBL" id="JAGGJA010000001">
    <property type="protein sequence ID" value="MCW9705326.1"/>
    <property type="molecule type" value="Genomic_DNA"/>
</dbReference>
<keyword evidence="2" id="KW-1185">Reference proteome</keyword>
<dbReference type="InterPro" id="IPR027839">
    <property type="entry name" value="DUF4432"/>
</dbReference>
<proteinExistence type="predicted"/>